<dbReference type="InterPro" id="IPR008927">
    <property type="entry name" value="6-PGluconate_DH-like_C_sf"/>
</dbReference>
<dbReference type="NCBIfam" id="NF005111">
    <property type="entry name" value="PRK06545.2-3"/>
    <property type="match status" value="1"/>
</dbReference>
<evidence type="ECO:0000256" key="1">
    <source>
        <dbReference type="ARBA" id="ARBA00023002"/>
    </source>
</evidence>
<name>A0A6J6J4B1_9ZZZZ</name>
<dbReference type="InterPro" id="IPR050812">
    <property type="entry name" value="Preph/Arog_dehydrog"/>
</dbReference>
<proteinExistence type="predicted"/>
<gene>
    <name evidence="3" type="ORF">UFOPK2106_00287</name>
</gene>
<sequence length="361" mass="37482">MSTARVAGPVKIVGSGLIGTSIGLALTQAGIKVLLVDSSPAVQDLAVDFGAGEKFQDGQSPALVVVCVPPDVTASVIQQQLELHPDATVTDVASVKATILEKLETTSADLSRYVGSHPMAGREQAGALAGRSDIFIGRPWVITPNKLSAKASIDLVEALALDLGATLMHLNPNDHDRAVALVSHAPQLVASLLAARLSNSQASDIALAGQGLRDTTRIAASDPKLWIQILAANSEEVAKVIESLKGDLDLVLDSLKEVGRPGSLASLGKLLEAGNLGVSRIPGKHGQSATQYAKVIVMIDDKPGELARLLTEVGEVGINLEDLTLEHATGAAVGLPELYVLPSAESKLISELTSRGWKIVG</sequence>
<dbReference type="PROSITE" id="PS51176">
    <property type="entry name" value="PDH_ADH"/>
    <property type="match status" value="1"/>
</dbReference>
<dbReference type="AlphaFoldDB" id="A0A6J6J4B1"/>
<reference evidence="3" key="1">
    <citation type="submission" date="2020-05" db="EMBL/GenBank/DDBJ databases">
        <authorList>
            <person name="Chiriac C."/>
            <person name="Salcher M."/>
            <person name="Ghai R."/>
            <person name="Kavagutti S V."/>
        </authorList>
    </citation>
    <scope>NUCLEOTIDE SEQUENCE</scope>
</reference>
<dbReference type="Pfam" id="PF02153">
    <property type="entry name" value="PDH_N"/>
    <property type="match status" value="1"/>
</dbReference>
<accession>A0A6J6J4B1</accession>
<dbReference type="NCBIfam" id="NF005112">
    <property type="entry name" value="PRK06545.2-4"/>
    <property type="match status" value="1"/>
</dbReference>
<dbReference type="GO" id="GO:0070403">
    <property type="term" value="F:NAD+ binding"/>
    <property type="evidence" value="ECO:0007669"/>
    <property type="project" value="InterPro"/>
</dbReference>
<dbReference type="SUPFAM" id="SSF48179">
    <property type="entry name" value="6-phosphogluconate dehydrogenase C-terminal domain-like"/>
    <property type="match status" value="1"/>
</dbReference>
<dbReference type="InterPro" id="IPR046825">
    <property type="entry name" value="PDH_C"/>
</dbReference>
<keyword evidence="1" id="KW-0560">Oxidoreductase</keyword>
<dbReference type="PANTHER" id="PTHR21363:SF0">
    <property type="entry name" value="PREPHENATE DEHYDROGENASE [NADP(+)]"/>
    <property type="match status" value="1"/>
</dbReference>
<dbReference type="GO" id="GO:0006571">
    <property type="term" value="P:tyrosine biosynthetic process"/>
    <property type="evidence" value="ECO:0007669"/>
    <property type="project" value="InterPro"/>
</dbReference>
<evidence type="ECO:0000259" key="2">
    <source>
        <dbReference type="PROSITE" id="PS51176"/>
    </source>
</evidence>
<dbReference type="Gene3D" id="3.40.50.720">
    <property type="entry name" value="NAD(P)-binding Rossmann-like Domain"/>
    <property type="match status" value="1"/>
</dbReference>
<feature type="domain" description="Prephenate/arogenate dehydrogenase" evidence="2">
    <location>
        <begin position="8"/>
        <end position="289"/>
    </location>
</feature>
<dbReference type="InterPro" id="IPR003099">
    <property type="entry name" value="Prephen_DH"/>
</dbReference>
<evidence type="ECO:0000313" key="3">
    <source>
        <dbReference type="EMBL" id="CAB4631721.1"/>
    </source>
</evidence>
<dbReference type="SUPFAM" id="SSF51735">
    <property type="entry name" value="NAD(P)-binding Rossmann-fold domains"/>
    <property type="match status" value="1"/>
</dbReference>
<protein>
    <submittedName>
        <fullName evidence="3">Unannotated protein</fullName>
    </submittedName>
</protein>
<dbReference type="InterPro" id="IPR036291">
    <property type="entry name" value="NAD(P)-bd_dom_sf"/>
</dbReference>
<organism evidence="3">
    <name type="scientific">freshwater metagenome</name>
    <dbReference type="NCBI Taxonomy" id="449393"/>
    <lineage>
        <taxon>unclassified sequences</taxon>
        <taxon>metagenomes</taxon>
        <taxon>ecological metagenomes</taxon>
    </lineage>
</organism>
<dbReference type="Gene3D" id="1.10.3660.10">
    <property type="entry name" value="6-phosphogluconate dehydrogenase C-terminal like domain"/>
    <property type="match status" value="1"/>
</dbReference>
<dbReference type="EMBL" id="CAEZVS010000023">
    <property type="protein sequence ID" value="CAB4631721.1"/>
    <property type="molecule type" value="Genomic_DNA"/>
</dbReference>
<dbReference type="PANTHER" id="PTHR21363">
    <property type="entry name" value="PREPHENATE DEHYDROGENASE"/>
    <property type="match status" value="1"/>
</dbReference>
<dbReference type="GO" id="GO:0008977">
    <property type="term" value="F:prephenate dehydrogenase (NAD+) activity"/>
    <property type="evidence" value="ECO:0007669"/>
    <property type="project" value="InterPro"/>
</dbReference>
<dbReference type="InterPro" id="IPR046826">
    <property type="entry name" value="PDH_N"/>
</dbReference>
<dbReference type="Pfam" id="PF20463">
    <property type="entry name" value="PDH_C"/>
    <property type="match status" value="1"/>
</dbReference>
<dbReference type="GO" id="GO:0004665">
    <property type="term" value="F:prephenate dehydrogenase (NADP+) activity"/>
    <property type="evidence" value="ECO:0007669"/>
    <property type="project" value="InterPro"/>
</dbReference>